<dbReference type="InterPro" id="IPR013324">
    <property type="entry name" value="RNA_pol_sigma_r3/r4-like"/>
</dbReference>
<dbReference type="GO" id="GO:0006352">
    <property type="term" value="P:DNA-templated transcription initiation"/>
    <property type="evidence" value="ECO:0007669"/>
    <property type="project" value="InterPro"/>
</dbReference>
<dbReference type="KEGG" id="fmr:Fuma_06265"/>
<dbReference type="SUPFAM" id="SSF88946">
    <property type="entry name" value="Sigma2 domain of RNA polymerase sigma factors"/>
    <property type="match status" value="1"/>
</dbReference>
<evidence type="ECO:0000256" key="4">
    <source>
        <dbReference type="ARBA" id="ARBA00023125"/>
    </source>
</evidence>
<dbReference type="RefSeq" id="WP_077027590.1">
    <property type="nucleotide sequence ID" value="NZ_CP017641.1"/>
</dbReference>
<name>A0A1P8WRC2_9PLAN</name>
<keyword evidence="3" id="KW-0731">Sigma factor</keyword>
<evidence type="ECO:0000256" key="3">
    <source>
        <dbReference type="ARBA" id="ARBA00023082"/>
    </source>
</evidence>
<dbReference type="Pfam" id="PF04542">
    <property type="entry name" value="Sigma70_r2"/>
    <property type="match status" value="1"/>
</dbReference>
<dbReference type="Pfam" id="PF08281">
    <property type="entry name" value="Sigma70_r4_2"/>
    <property type="match status" value="1"/>
</dbReference>
<evidence type="ECO:0000256" key="1">
    <source>
        <dbReference type="ARBA" id="ARBA00010641"/>
    </source>
</evidence>
<evidence type="ECO:0000256" key="5">
    <source>
        <dbReference type="ARBA" id="ARBA00023163"/>
    </source>
</evidence>
<sequence>MTRRDASTDSVTSLSLLCALKDDVQQHQAWIRFVQRYGPRIEGWCRRWGLQEADARDVMQNVLLQLAKQMGSFEYDHGGRFRSWLKTIAWRAWADYLRSMSRNVAVPGSLQLLTKLDTVEAKDDLLSQLDDEANREILELAIQRVRGRVKETTFEAFRLMTFEDLSGAEAAEQLGIPVGTVFVSKSRVDRMLSEEAALLDQDPVEKSN</sequence>
<dbReference type="InterPro" id="IPR007627">
    <property type="entry name" value="RNA_pol_sigma70_r2"/>
</dbReference>
<evidence type="ECO:0000259" key="6">
    <source>
        <dbReference type="Pfam" id="PF04542"/>
    </source>
</evidence>
<organism evidence="8 9">
    <name type="scientific">Fuerstiella marisgermanici</name>
    <dbReference type="NCBI Taxonomy" id="1891926"/>
    <lineage>
        <taxon>Bacteria</taxon>
        <taxon>Pseudomonadati</taxon>
        <taxon>Planctomycetota</taxon>
        <taxon>Planctomycetia</taxon>
        <taxon>Planctomycetales</taxon>
        <taxon>Planctomycetaceae</taxon>
        <taxon>Fuerstiella</taxon>
    </lineage>
</organism>
<dbReference type="Gene3D" id="1.10.10.10">
    <property type="entry name" value="Winged helix-like DNA-binding domain superfamily/Winged helix DNA-binding domain"/>
    <property type="match status" value="1"/>
</dbReference>
<comment type="similarity">
    <text evidence="1">Belongs to the sigma-70 factor family. ECF subfamily.</text>
</comment>
<dbReference type="GO" id="GO:0016987">
    <property type="term" value="F:sigma factor activity"/>
    <property type="evidence" value="ECO:0007669"/>
    <property type="project" value="UniProtKB-KW"/>
</dbReference>
<dbReference type="NCBIfam" id="TIGR02937">
    <property type="entry name" value="sigma70-ECF"/>
    <property type="match status" value="1"/>
</dbReference>
<proteinExistence type="inferred from homology"/>
<dbReference type="AlphaFoldDB" id="A0A1P8WRC2"/>
<dbReference type="Gene3D" id="1.10.1740.10">
    <property type="match status" value="1"/>
</dbReference>
<evidence type="ECO:0000313" key="8">
    <source>
        <dbReference type="EMBL" id="APZ96595.1"/>
    </source>
</evidence>
<accession>A0A1P8WRC2</accession>
<protein>
    <submittedName>
        <fullName evidence="8">RNA polymerase sigma factor</fullName>
    </submittedName>
</protein>
<reference evidence="8 9" key="1">
    <citation type="journal article" date="2016" name="Front. Microbiol.">
        <title>Fuerstia marisgermanicae gen. nov., sp. nov., an Unusual Member of the Phylum Planctomycetes from the German Wadden Sea.</title>
        <authorList>
            <person name="Kohn T."/>
            <person name="Heuer A."/>
            <person name="Jogler M."/>
            <person name="Vollmers J."/>
            <person name="Boedeker C."/>
            <person name="Bunk B."/>
            <person name="Rast P."/>
            <person name="Borchert D."/>
            <person name="Glockner I."/>
            <person name="Freese H.M."/>
            <person name="Klenk H.P."/>
            <person name="Overmann J."/>
            <person name="Kaster A.K."/>
            <person name="Rohde M."/>
            <person name="Wiegand S."/>
            <person name="Jogler C."/>
        </authorList>
    </citation>
    <scope>NUCLEOTIDE SEQUENCE [LARGE SCALE GENOMIC DNA]</scope>
    <source>
        <strain evidence="8 9">NH11</strain>
    </source>
</reference>
<feature type="domain" description="RNA polymerase sigma factor 70 region 4 type 2" evidence="7">
    <location>
        <begin position="149"/>
        <end position="184"/>
    </location>
</feature>
<dbReference type="InterPro" id="IPR039425">
    <property type="entry name" value="RNA_pol_sigma-70-like"/>
</dbReference>
<dbReference type="InterPro" id="IPR013249">
    <property type="entry name" value="RNA_pol_sigma70_r4_t2"/>
</dbReference>
<dbReference type="InterPro" id="IPR014284">
    <property type="entry name" value="RNA_pol_sigma-70_dom"/>
</dbReference>
<dbReference type="STRING" id="1891926.Fuma_06265"/>
<keyword evidence="4" id="KW-0238">DNA-binding</keyword>
<dbReference type="PANTHER" id="PTHR43133">
    <property type="entry name" value="RNA POLYMERASE ECF-TYPE SIGMA FACTO"/>
    <property type="match status" value="1"/>
</dbReference>
<dbReference type="PANTHER" id="PTHR43133:SF8">
    <property type="entry name" value="RNA POLYMERASE SIGMA FACTOR HI_1459-RELATED"/>
    <property type="match status" value="1"/>
</dbReference>
<keyword evidence="5" id="KW-0804">Transcription</keyword>
<feature type="domain" description="RNA polymerase sigma-70 region 2" evidence="6">
    <location>
        <begin position="33"/>
        <end position="102"/>
    </location>
</feature>
<evidence type="ECO:0000313" key="9">
    <source>
        <dbReference type="Proteomes" id="UP000187735"/>
    </source>
</evidence>
<evidence type="ECO:0000259" key="7">
    <source>
        <dbReference type="Pfam" id="PF08281"/>
    </source>
</evidence>
<dbReference type="GO" id="GO:0003677">
    <property type="term" value="F:DNA binding"/>
    <property type="evidence" value="ECO:0007669"/>
    <property type="project" value="UniProtKB-KW"/>
</dbReference>
<dbReference type="OrthoDB" id="284734at2"/>
<keyword evidence="9" id="KW-1185">Reference proteome</keyword>
<keyword evidence="2" id="KW-0805">Transcription regulation</keyword>
<dbReference type="SUPFAM" id="SSF88659">
    <property type="entry name" value="Sigma3 and sigma4 domains of RNA polymerase sigma factors"/>
    <property type="match status" value="1"/>
</dbReference>
<dbReference type="InterPro" id="IPR013325">
    <property type="entry name" value="RNA_pol_sigma_r2"/>
</dbReference>
<dbReference type="Proteomes" id="UP000187735">
    <property type="component" value="Chromosome"/>
</dbReference>
<evidence type="ECO:0000256" key="2">
    <source>
        <dbReference type="ARBA" id="ARBA00023015"/>
    </source>
</evidence>
<gene>
    <name evidence="8" type="ORF">Fuma_06265</name>
</gene>
<dbReference type="InterPro" id="IPR036388">
    <property type="entry name" value="WH-like_DNA-bd_sf"/>
</dbReference>
<dbReference type="EMBL" id="CP017641">
    <property type="protein sequence ID" value="APZ96595.1"/>
    <property type="molecule type" value="Genomic_DNA"/>
</dbReference>